<dbReference type="Gene3D" id="2.60.120.650">
    <property type="entry name" value="Cupin"/>
    <property type="match status" value="1"/>
</dbReference>
<evidence type="ECO:0000313" key="3">
    <source>
        <dbReference type="Proteomes" id="UP001428817"/>
    </source>
</evidence>
<dbReference type="SUPFAM" id="SSF51197">
    <property type="entry name" value="Clavaminate synthase-like"/>
    <property type="match status" value="1"/>
</dbReference>
<gene>
    <name evidence="2" type="ORF">GCM10023321_36000</name>
</gene>
<dbReference type="EMBL" id="BAABJP010000015">
    <property type="protein sequence ID" value="GAA5157568.1"/>
    <property type="molecule type" value="Genomic_DNA"/>
</dbReference>
<dbReference type="RefSeq" id="WP_185059297.1">
    <property type="nucleotide sequence ID" value="NZ_BAABJP010000015.1"/>
</dbReference>
<proteinExistence type="predicted"/>
<comment type="caution">
    <text evidence="2">The sequence shown here is derived from an EMBL/GenBank/DDBJ whole genome shotgun (WGS) entry which is preliminary data.</text>
</comment>
<protein>
    <recommendedName>
        <fullName evidence="1">Cupin-like domain-containing protein</fullName>
    </recommendedName>
</protein>
<dbReference type="InterPro" id="IPR041667">
    <property type="entry name" value="Cupin_8"/>
</dbReference>
<sequence length="303" mass="35054">MQRVISELESRHRELWGKHTVKLQHGLAELDLFSDENLAKLIESYPENRLIMHTMLDDVSTWKSVERGGVPGLRILDAVRKGRVWINMTDVQEADPRFAELLNDIYDQWAREVPGFNAFKRKIGLLISSPNARVFYHCDPAGQALWQVRGRKRIWLYPPTAPFLKPAELENVIRSVTGEEITYESWYDEYAEVYDLEPGQMLHWALNGPHRIDNHDEVNVSLTSEHFTPEIRRSWAMNYGNGVLRSHGWNPRSRATEGAAFWAKVGITAVWRKTFQAKQSYRRVPEFVPDPDAPNGVRPITTH</sequence>
<evidence type="ECO:0000313" key="2">
    <source>
        <dbReference type="EMBL" id="GAA5157568.1"/>
    </source>
</evidence>
<dbReference type="Proteomes" id="UP001428817">
    <property type="component" value="Unassembled WGS sequence"/>
</dbReference>
<feature type="domain" description="Cupin-like" evidence="1">
    <location>
        <begin position="94"/>
        <end position="203"/>
    </location>
</feature>
<dbReference type="Pfam" id="PF13621">
    <property type="entry name" value="Cupin_8"/>
    <property type="match status" value="1"/>
</dbReference>
<keyword evidence="3" id="KW-1185">Reference proteome</keyword>
<reference evidence="3" key="1">
    <citation type="journal article" date="2019" name="Int. J. Syst. Evol. Microbiol.">
        <title>The Global Catalogue of Microorganisms (GCM) 10K type strain sequencing project: providing services to taxonomists for standard genome sequencing and annotation.</title>
        <authorList>
            <consortium name="The Broad Institute Genomics Platform"/>
            <consortium name="The Broad Institute Genome Sequencing Center for Infectious Disease"/>
            <person name="Wu L."/>
            <person name="Ma J."/>
        </authorList>
    </citation>
    <scope>NUCLEOTIDE SEQUENCE [LARGE SCALE GENOMIC DNA]</scope>
    <source>
        <strain evidence="3">JCM 18303</strain>
    </source>
</reference>
<name>A0ABP9Q888_9PSEU</name>
<organism evidence="2 3">
    <name type="scientific">Pseudonocardia eucalypti</name>
    <dbReference type="NCBI Taxonomy" id="648755"/>
    <lineage>
        <taxon>Bacteria</taxon>
        <taxon>Bacillati</taxon>
        <taxon>Actinomycetota</taxon>
        <taxon>Actinomycetes</taxon>
        <taxon>Pseudonocardiales</taxon>
        <taxon>Pseudonocardiaceae</taxon>
        <taxon>Pseudonocardia</taxon>
    </lineage>
</organism>
<accession>A0ABP9Q888</accession>
<evidence type="ECO:0000259" key="1">
    <source>
        <dbReference type="Pfam" id="PF13621"/>
    </source>
</evidence>